<evidence type="ECO:0000313" key="2">
    <source>
        <dbReference type="EMBL" id="PIR46258.1"/>
    </source>
</evidence>
<dbReference type="Proteomes" id="UP000230833">
    <property type="component" value="Unassembled WGS sequence"/>
</dbReference>
<keyword evidence="1" id="KW-0812">Transmembrane</keyword>
<reference evidence="2 3" key="1">
    <citation type="submission" date="2017-09" db="EMBL/GenBank/DDBJ databases">
        <title>Depth-based differentiation of microbial function through sediment-hosted aquifers and enrichment of novel symbionts in the deep terrestrial subsurface.</title>
        <authorList>
            <person name="Probst A.J."/>
            <person name="Ladd B."/>
            <person name="Jarett J.K."/>
            <person name="Geller-Mcgrath D.E."/>
            <person name="Sieber C.M."/>
            <person name="Emerson J.B."/>
            <person name="Anantharaman K."/>
            <person name="Thomas B.C."/>
            <person name="Malmstrom R."/>
            <person name="Stieglmeier M."/>
            <person name="Klingl A."/>
            <person name="Woyke T."/>
            <person name="Ryan C.M."/>
            <person name="Banfield J.F."/>
        </authorList>
    </citation>
    <scope>NUCLEOTIDE SEQUENCE [LARGE SCALE GENOMIC DNA]</scope>
    <source>
        <strain evidence="2">CG10_big_fil_rev_8_21_14_0_10_45_14</strain>
    </source>
</reference>
<evidence type="ECO:0000256" key="1">
    <source>
        <dbReference type="SAM" id="Phobius"/>
    </source>
</evidence>
<gene>
    <name evidence="2" type="ORF">COV07_04510</name>
</gene>
<keyword evidence="1" id="KW-1133">Transmembrane helix</keyword>
<sequence length="274" mass="32292">MEEFLNKWQTLIGASLGAFLAVIGSLITYAINSANERRKERKEFLRRIEISITQSLDSTYKMRQQLKQIAQRIKDLATSAKAVTDSKTFCLDRVNFPPVREVYRDRDAPYFKVKSYYLHNKLLWIDAGIKEVNEINANFKSDFSDLIRQNELLVTLIKENQNPDPAVQRTAYVKNLESFANVIEEYIENHIPQGIEIMTQIKIYNEHLRKKYGCWFLWKHEGTKFKYFRNKTEQKKFSRNPDSLEKIDKVIQKEVDDAIKDAEERALKLSQEKQ</sequence>
<name>A0A2H0RID8_9BACT</name>
<evidence type="ECO:0000313" key="3">
    <source>
        <dbReference type="Proteomes" id="UP000230833"/>
    </source>
</evidence>
<proteinExistence type="predicted"/>
<organism evidence="2 3">
    <name type="scientific">Candidatus Vogelbacteria bacterium CG10_big_fil_rev_8_21_14_0_10_45_14</name>
    <dbReference type="NCBI Taxonomy" id="1975042"/>
    <lineage>
        <taxon>Bacteria</taxon>
        <taxon>Candidatus Vogeliibacteriota</taxon>
    </lineage>
</organism>
<keyword evidence="1" id="KW-0472">Membrane</keyword>
<dbReference type="EMBL" id="PCYL01000048">
    <property type="protein sequence ID" value="PIR46258.1"/>
    <property type="molecule type" value="Genomic_DNA"/>
</dbReference>
<dbReference type="AlphaFoldDB" id="A0A2H0RID8"/>
<comment type="caution">
    <text evidence="2">The sequence shown here is derived from an EMBL/GenBank/DDBJ whole genome shotgun (WGS) entry which is preliminary data.</text>
</comment>
<feature type="transmembrane region" description="Helical" evidence="1">
    <location>
        <begin position="12"/>
        <end position="32"/>
    </location>
</feature>
<protein>
    <submittedName>
        <fullName evidence="2">Uncharacterized protein</fullName>
    </submittedName>
</protein>
<accession>A0A2H0RID8</accession>